<protein>
    <recommendedName>
        <fullName evidence="4">Cathepsin propeptide inhibitor domain-containing protein</fullName>
    </recommendedName>
</protein>
<gene>
    <name evidence="2" type="ORF">EJB05_14839</name>
</gene>
<dbReference type="OrthoDB" id="696293at2759"/>
<evidence type="ECO:0000313" key="2">
    <source>
        <dbReference type="EMBL" id="TVU41333.1"/>
    </source>
</evidence>
<feature type="chain" id="PRO_5023912204" description="Cathepsin propeptide inhibitor domain-containing protein" evidence="1">
    <location>
        <begin position="26"/>
        <end position="204"/>
    </location>
</feature>
<dbReference type="Gene3D" id="1.10.287.2250">
    <property type="match status" value="1"/>
</dbReference>
<name>A0A5J9W078_9POAL</name>
<dbReference type="AlphaFoldDB" id="A0A5J9W078"/>
<organism evidence="2 3">
    <name type="scientific">Eragrostis curvula</name>
    <name type="common">weeping love grass</name>
    <dbReference type="NCBI Taxonomy" id="38414"/>
    <lineage>
        <taxon>Eukaryota</taxon>
        <taxon>Viridiplantae</taxon>
        <taxon>Streptophyta</taxon>
        <taxon>Embryophyta</taxon>
        <taxon>Tracheophyta</taxon>
        <taxon>Spermatophyta</taxon>
        <taxon>Magnoliopsida</taxon>
        <taxon>Liliopsida</taxon>
        <taxon>Poales</taxon>
        <taxon>Poaceae</taxon>
        <taxon>PACMAD clade</taxon>
        <taxon>Chloridoideae</taxon>
        <taxon>Eragrostideae</taxon>
        <taxon>Eragrostidinae</taxon>
        <taxon>Eragrostis</taxon>
    </lineage>
</organism>
<dbReference type="Proteomes" id="UP000324897">
    <property type="component" value="Chromosome 4"/>
</dbReference>
<keyword evidence="1" id="KW-0732">Signal</keyword>
<sequence length="204" mass="23128">MCAVVPSMASVILIAFRLAASRCCAAVLSRSGLVIAAASDPLLPRRSSLSFYCSRSAIAALPCFKLRDPAPGKVEFVADEKDIVSDEAIWALYERWCKFFNEERSLDEMACRFHKFKKTVLRVDRNKKACLPYRLEINWFADGKNIELVSNKFPVRGRDWIRKRRHTLAFIEPPEGAGEFNEELERAAVEKEPEGAAGEFEKEH</sequence>
<accession>A0A5J9W078</accession>
<evidence type="ECO:0000313" key="3">
    <source>
        <dbReference type="Proteomes" id="UP000324897"/>
    </source>
</evidence>
<comment type="caution">
    <text evidence="2">The sequence shown here is derived from an EMBL/GenBank/DDBJ whole genome shotgun (WGS) entry which is preliminary data.</text>
</comment>
<dbReference type="EMBL" id="RWGY01000007">
    <property type="protein sequence ID" value="TVU41333.1"/>
    <property type="molecule type" value="Genomic_DNA"/>
</dbReference>
<keyword evidence="3" id="KW-1185">Reference proteome</keyword>
<reference evidence="2 3" key="1">
    <citation type="journal article" date="2019" name="Sci. Rep.">
        <title>A high-quality genome of Eragrostis curvula grass provides insights into Poaceae evolution and supports new strategies to enhance forage quality.</title>
        <authorList>
            <person name="Carballo J."/>
            <person name="Santos B.A.C.M."/>
            <person name="Zappacosta D."/>
            <person name="Garbus I."/>
            <person name="Selva J.P."/>
            <person name="Gallo C.A."/>
            <person name="Diaz A."/>
            <person name="Albertini E."/>
            <person name="Caccamo M."/>
            <person name="Echenique V."/>
        </authorList>
    </citation>
    <scope>NUCLEOTIDE SEQUENCE [LARGE SCALE GENOMIC DNA]</scope>
    <source>
        <strain evidence="3">cv. Victoria</strain>
        <tissue evidence="2">Leaf</tissue>
    </source>
</reference>
<dbReference type="Gramene" id="TVU41333">
    <property type="protein sequence ID" value="TVU41333"/>
    <property type="gene ID" value="EJB05_14839"/>
</dbReference>
<feature type="signal peptide" evidence="1">
    <location>
        <begin position="1"/>
        <end position="25"/>
    </location>
</feature>
<proteinExistence type="predicted"/>
<evidence type="ECO:0008006" key="4">
    <source>
        <dbReference type="Google" id="ProtNLM"/>
    </source>
</evidence>
<evidence type="ECO:0000256" key="1">
    <source>
        <dbReference type="SAM" id="SignalP"/>
    </source>
</evidence>